<dbReference type="PANTHER" id="PTHR33539">
    <property type="entry name" value="UPF0764 PROTEIN C16ORF89"/>
    <property type="match status" value="1"/>
</dbReference>
<name>A0A1D1W8N3_RAMVA</name>
<dbReference type="STRING" id="947166.A0A1D1W8N3"/>
<dbReference type="Pfam" id="PF15882">
    <property type="entry name" value="DUF4735"/>
    <property type="match status" value="1"/>
</dbReference>
<dbReference type="OrthoDB" id="5949187at2759"/>
<evidence type="ECO:0000313" key="2">
    <source>
        <dbReference type="EMBL" id="GAV09706.1"/>
    </source>
</evidence>
<dbReference type="GO" id="GO:0005829">
    <property type="term" value="C:cytosol"/>
    <property type="evidence" value="ECO:0007669"/>
    <property type="project" value="TreeGrafter"/>
</dbReference>
<evidence type="ECO:0000256" key="1">
    <source>
        <dbReference type="SAM" id="SignalP"/>
    </source>
</evidence>
<comment type="caution">
    <text evidence="2">The sequence shown here is derived from an EMBL/GenBank/DDBJ whole genome shotgun (WGS) entry which is preliminary data.</text>
</comment>
<keyword evidence="3" id="KW-1185">Reference proteome</keyword>
<protein>
    <submittedName>
        <fullName evidence="2">Uncharacterized protein</fullName>
    </submittedName>
</protein>
<dbReference type="EMBL" id="BDGG01000025">
    <property type="protein sequence ID" value="GAV09706.1"/>
    <property type="molecule type" value="Genomic_DNA"/>
</dbReference>
<keyword evidence="1" id="KW-0732">Signal</keyword>
<gene>
    <name evidence="2" type="primary">RvY_19199-1</name>
    <name evidence="2" type="synonym">RvY_19199.1</name>
    <name evidence="2" type="ORF">RvY_19199</name>
</gene>
<sequence length="375" mass="41963">MLPYLFKFFLVASFLQSKVQLIGGTENAKIDFDFWEVNKYFVKVIGALDKLTWYLQGHYHEGNLDLFIGTRIAEGQLITLLERAKEKDGSSGIISKPMIHRLELIRDRLTFVSERGAEFARVNEPQYFKKIGGILGPHIWDIDYAAIKLVNKSLITPSHAEEMFNEAQSDECVHHMLVSAWRDPKQCHVPEECWKIVHAPSFSGYSLTHQLFLLEIGAKIGCQNELQRLEAKQGGHTIGDEADRICANVYSQAMTIAHAGFPKGKHDIFMEQVALCGILGYANVFQSEWLDAILSWQQPNGCYGYPIDKKATTIGPLSARRTTVPAGSSMPVLSRAKRQDRPMEDGCSSHRTAVAAAALAAYVKFLALFTEANVL</sequence>
<reference evidence="2 3" key="1">
    <citation type="journal article" date="2016" name="Nat. Commun.">
        <title>Extremotolerant tardigrade genome and improved radiotolerance of human cultured cells by tardigrade-unique protein.</title>
        <authorList>
            <person name="Hashimoto T."/>
            <person name="Horikawa D.D."/>
            <person name="Saito Y."/>
            <person name="Kuwahara H."/>
            <person name="Kozuka-Hata H."/>
            <person name="Shin-I T."/>
            <person name="Minakuchi Y."/>
            <person name="Ohishi K."/>
            <person name="Motoyama A."/>
            <person name="Aizu T."/>
            <person name="Enomoto A."/>
            <person name="Kondo K."/>
            <person name="Tanaka S."/>
            <person name="Hara Y."/>
            <person name="Koshikawa S."/>
            <person name="Sagara H."/>
            <person name="Miura T."/>
            <person name="Yokobori S."/>
            <person name="Miyagawa K."/>
            <person name="Suzuki Y."/>
            <person name="Kubo T."/>
            <person name="Oyama M."/>
            <person name="Kohara Y."/>
            <person name="Fujiyama A."/>
            <person name="Arakawa K."/>
            <person name="Katayama T."/>
            <person name="Toyoda A."/>
            <person name="Kunieda T."/>
        </authorList>
    </citation>
    <scope>NUCLEOTIDE SEQUENCE [LARGE SCALE GENOMIC DNA]</scope>
    <source>
        <strain evidence="2 3">YOKOZUNA-1</strain>
    </source>
</reference>
<dbReference type="InterPro" id="IPR031751">
    <property type="entry name" value="DUF4735"/>
</dbReference>
<dbReference type="AlphaFoldDB" id="A0A1D1W8N3"/>
<organism evidence="2 3">
    <name type="scientific">Ramazzottius varieornatus</name>
    <name type="common">Water bear</name>
    <name type="synonym">Tardigrade</name>
    <dbReference type="NCBI Taxonomy" id="947166"/>
    <lineage>
        <taxon>Eukaryota</taxon>
        <taxon>Metazoa</taxon>
        <taxon>Ecdysozoa</taxon>
        <taxon>Tardigrada</taxon>
        <taxon>Eutardigrada</taxon>
        <taxon>Parachela</taxon>
        <taxon>Hypsibioidea</taxon>
        <taxon>Ramazzottiidae</taxon>
        <taxon>Ramazzottius</taxon>
    </lineage>
</organism>
<dbReference type="GO" id="GO:0016020">
    <property type="term" value="C:membrane"/>
    <property type="evidence" value="ECO:0007669"/>
    <property type="project" value="TreeGrafter"/>
</dbReference>
<proteinExistence type="predicted"/>
<evidence type="ECO:0000313" key="3">
    <source>
        <dbReference type="Proteomes" id="UP000186922"/>
    </source>
</evidence>
<accession>A0A1D1W8N3</accession>
<feature type="chain" id="PRO_5008899300" evidence="1">
    <location>
        <begin position="25"/>
        <end position="375"/>
    </location>
</feature>
<feature type="signal peptide" evidence="1">
    <location>
        <begin position="1"/>
        <end position="24"/>
    </location>
</feature>
<dbReference type="PANTHER" id="PTHR33539:SF1">
    <property type="entry name" value="UPF0764 PROTEIN C16ORF89"/>
    <property type="match status" value="1"/>
</dbReference>
<dbReference type="Proteomes" id="UP000186922">
    <property type="component" value="Unassembled WGS sequence"/>
</dbReference>